<sequence>MRSLAWVVMPDHLHWLFELRDRSLGDVMGWFKSRSSLLINRHLGSQGRLWQKGYHDRALRKEEDLEAIARYIIFNPVRAGLVQRPGDYPLWDAIWL</sequence>
<dbReference type="NCBIfam" id="NF047646">
    <property type="entry name" value="REP_Tyr_transpos"/>
    <property type="match status" value="1"/>
</dbReference>
<reference evidence="2 3" key="1">
    <citation type="journal article" date="2015" name="Mol. Plant Microbe Interact.">
        <title>Comparative Genomic Analysis of Pseudomonas chlororaphis PCL1606 Reveals New Insight into Antifungal Compounds Involved in Biocontrol.</title>
        <authorList>
            <person name="Calderon C.E."/>
            <person name="Ramos C."/>
            <person name="de Vicente A."/>
            <person name="Cazorla F.M."/>
        </authorList>
    </citation>
    <scope>NUCLEOTIDE SEQUENCE [LARGE SCALE GENOMIC DNA]</scope>
    <source>
        <strain evidence="2 3">PCL1606</strain>
    </source>
</reference>
<organism evidence="2 3">
    <name type="scientific">Pseudomonas chlororaphis</name>
    <dbReference type="NCBI Taxonomy" id="587753"/>
    <lineage>
        <taxon>Bacteria</taxon>
        <taxon>Pseudomonadati</taxon>
        <taxon>Pseudomonadota</taxon>
        <taxon>Gammaproteobacteria</taxon>
        <taxon>Pseudomonadales</taxon>
        <taxon>Pseudomonadaceae</taxon>
        <taxon>Pseudomonas</taxon>
    </lineage>
</organism>
<name>A0A0D5XUV2_9PSED</name>
<proteinExistence type="predicted"/>
<evidence type="ECO:0000313" key="3">
    <source>
        <dbReference type="Proteomes" id="UP000032748"/>
    </source>
</evidence>
<dbReference type="PANTHER" id="PTHR36966">
    <property type="entry name" value="REP-ASSOCIATED TYROSINE TRANSPOSASE"/>
    <property type="match status" value="1"/>
</dbReference>
<dbReference type="GO" id="GO:0006313">
    <property type="term" value="P:DNA transposition"/>
    <property type="evidence" value="ECO:0007669"/>
    <property type="project" value="InterPro"/>
</dbReference>
<dbReference type="InterPro" id="IPR036515">
    <property type="entry name" value="Transposase_17_sf"/>
</dbReference>
<dbReference type="KEGG" id="pcz:PCL1606_10470"/>
<dbReference type="GO" id="GO:0043565">
    <property type="term" value="F:sequence-specific DNA binding"/>
    <property type="evidence" value="ECO:0007669"/>
    <property type="project" value="TreeGrafter"/>
</dbReference>
<dbReference type="PANTHER" id="PTHR36966:SF1">
    <property type="entry name" value="REP-ASSOCIATED TYROSINE TRANSPOSASE"/>
    <property type="match status" value="1"/>
</dbReference>
<dbReference type="Gene3D" id="3.30.70.1290">
    <property type="entry name" value="Transposase IS200-like"/>
    <property type="match status" value="1"/>
</dbReference>
<dbReference type="AlphaFoldDB" id="A0A0D5XUV2"/>
<accession>A0A0D5XUV2</accession>
<feature type="domain" description="Transposase IS200-like" evidence="1">
    <location>
        <begin position="1"/>
        <end position="75"/>
    </location>
</feature>
<dbReference type="InterPro" id="IPR052715">
    <property type="entry name" value="RAYT_transposase"/>
</dbReference>
<evidence type="ECO:0000313" key="2">
    <source>
        <dbReference type="EMBL" id="AKA22502.1"/>
    </source>
</evidence>
<dbReference type="Proteomes" id="UP000032748">
    <property type="component" value="Chromosome"/>
</dbReference>
<dbReference type="InterPro" id="IPR002686">
    <property type="entry name" value="Transposase_17"/>
</dbReference>
<dbReference type="EMBL" id="CP011110">
    <property type="protein sequence ID" value="AKA22502.1"/>
    <property type="molecule type" value="Genomic_DNA"/>
</dbReference>
<dbReference type="Pfam" id="PF01797">
    <property type="entry name" value="Y1_Tnp"/>
    <property type="match status" value="1"/>
</dbReference>
<gene>
    <name evidence="2" type="ORF">PCL1606_10470</name>
</gene>
<dbReference type="SUPFAM" id="SSF143422">
    <property type="entry name" value="Transposase IS200-like"/>
    <property type="match status" value="1"/>
</dbReference>
<evidence type="ECO:0000259" key="1">
    <source>
        <dbReference type="SMART" id="SM01321"/>
    </source>
</evidence>
<dbReference type="PATRIC" id="fig|587753.10.peg.1040"/>
<protein>
    <submittedName>
        <fullName evidence="2">Transposase</fullName>
    </submittedName>
</protein>
<dbReference type="GO" id="GO:0004803">
    <property type="term" value="F:transposase activity"/>
    <property type="evidence" value="ECO:0007669"/>
    <property type="project" value="InterPro"/>
</dbReference>
<dbReference type="SMART" id="SM01321">
    <property type="entry name" value="Y1_Tnp"/>
    <property type="match status" value="1"/>
</dbReference>